<dbReference type="SUPFAM" id="SSF49599">
    <property type="entry name" value="TRAF domain-like"/>
    <property type="match status" value="2"/>
</dbReference>
<dbReference type="GO" id="GO:0016787">
    <property type="term" value="F:hydrolase activity"/>
    <property type="evidence" value="ECO:0007669"/>
    <property type="project" value="UniProtKB-KW"/>
</dbReference>
<evidence type="ECO:0000259" key="1">
    <source>
        <dbReference type="PROSITE" id="PS50144"/>
    </source>
</evidence>
<dbReference type="PANTHER" id="PTHR46162">
    <property type="entry name" value="TRAF-LIKE FAMILY PROTEIN"/>
    <property type="match status" value="1"/>
</dbReference>
<dbReference type="Proteomes" id="UP000236161">
    <property type="component" value="Unassembled WGS sequence"/>
</dbReference>
<dbReference type="CDD" id="cd00121">
    <property type="entry name" value="MATH"/>
    <property type="match status" value="2"/>
</dbReference>
<name>A0A2I0B1S9_9ASPA</name>
<gene>
    <name evidence="2" type="primary">UBP13</name>
    <name evidence="2" type="ORF">AXF42_Ash008575</name>
</gene>
<keyword evidence="3" id="KW-1185">Reference proteome</keyword>
<dbReference type="PROSITE" id="PS50144">
    <property type="entry name" value="MATH"/>
    <property type="match status" value="2"/>
</dbReference>
<dbReference type="InterPro" id="IPR002083">
    <property type="entry name" value="MATH/TRAF_dom"/>
</dbReference>
<dbReference type="Gene3D" id="2.60.210.10">
    <property type="entry name" value="Apoptosis, Tumor Necrosis Factor Receptor Associated Protein 2, Chain A"/>
    <property type="match status" value="2"/>
</dbReference>
<sequence length="320" mass="35778">MEDLLHEVDMLLSASPALYGGYPDYSKEELYIAKAFGGFEGELNVKDASAYDFLWTIKSFTLLTENSKSKQSSGRFGAKGYTWKLICYPNGNLSKNHISLYVMLAKAPEQQSEAVFKVSFQLFLFDKTSGSTFSRKGESHAQAYDEIGFRNFMDLKVFRNPSKGYLVNNSCMFGVKILQVTPIKTTTECLHPVKEITHEYSCKIDSFSKLDKTTSTDKKFTAGDYICSKELDQLLGLIKSIHIHPDGDQTSDAKGKHLSLYLYYYGSVSDVSATKVSAEFTLTIIDQQTSPGIGINGWTSEEHKMLPLPPSLAMIFLIVQ</sequence>
<dbReference type="Pfam" id="PF22486">
    <property type="entry name" value="MATH_2"/>
    <property type="match status" value="2"/>
</dbReference>
<accession>A0A2I0B1S9</accession>
<organism evidence="2 3">
    <name type="scientific">Apostasia shenzhenica</name>
    <dbReference type="NCBI Taxonomy" id="1088818"/>
    <lineage>
        <taxon>Eukaryota</taxon>
        <taxon>Viridiplantae</taxon>
        <taxon>Streptophyta</taxon>
        <taxon>Embryophyta</taxon>
        <taxon>Tracheophyta</taxon>
        <taxon>Spermatophyta</taxon>
        <taxon>Magnoliopsida</taxon>
        <taxon>Liliopsida</taxon>
        <taxon>Asparagales</taxon>
        <taxon>Orchidaceae</taxon>
        <taxon>Apostasioideae</taxon>
        <taxon>Apostasia</taxon>
    </lineage>
</organism>
<feature type="domain" description="MATH" evidence="1">
    <location>
        <begin position="197"/>
        <end position="320"/>
    </location>
</feature>
<dbReference type="PANTHER" id="PTHR46162:SF2">
    <property type="entry name" value="ANKYRIN REPEAT-CONTAINING PROTEIN-RELATED"/>
    <property type="match status" value="1"/>
</dbReference>
<proteinExistence type="predicted"/>
<dbReference type="InterPro" id="IPR008974">
    <property type="entry name" value="TRAF-like"/>
</dbReference>
<protein>
    <submittedName>
        <fullName evidence="2">Ubiquitin carboxyl-terminal hydrolase 13</fullName>
    </submittedName>
</protein>
<dbReference type="OrthoDB" id="1883087at2759"/>
<feature type="domain" description="MATH" evidence="1">
    <location>
        <begin position="50"/>
        <end position="177"/>
    </location>
</feature>
<evidence type="ECO:0000313" key="3">
    <source>
        <dbReference type="Proteomes" id="UP000236161"/>
    </source>
</evidence>
<keyword evidence="2" id="KW-0378">Hydrolase</keyword>
<dbReference type="AlphaFoldDB" id="A0A2I0B1S9"/>
<dbReference type="EMBL" id="KZ451923">
    <property type="protein sequence ID" value="PKA61745.1"/>
    <property type="molecule type" value="Genomic_DNA"/>
</dbReference>
<reference evidence="2 3" key="1">
    <citation type="journal article" date="2017" name="Nature">
        <title>The Apostasia genome and the evolution of orchids.</title>
        <authorList>
            <person name="Zhang G.Q."/>
            <person name="Liu K.W."/>
            <person name="Li Z."/>
            <person name="Lohaus R."/>
            <person name="Hsiao Y.Y."/>
            <person name="Niu S.C."/>
            <person name="Wang J.Y."/>
            <person name="Lin Y.C."/>
            <person name="Xu Q."/>
            <person name="Chen L.J."/>
            <person name="Yoshida K."/>
            <person name="Fujiwara S."/>
            <person name="Wang Z.W."/>
            <person name="Zhang Y.Q."/>
            <person name="Mitsuda N."/>
            <person name="Wang M."/>
            <person name="Liu G.H."/>
            <person name="Pecoraro L."/>
            <person name="Huang H.X."/>
            <person name="Xiao X.J."/>
            <person name="Lin M."/>
            <person name="Wu X.Y."/>
            <person name="Wu W.L."/>
            <person name="Chen Y.Y."/>
            <person name="Chang S.B."/>
            <person name="Sakamoto S."/>
            <person name="Ohme-Takagi M."/>
            <person name="Yagi M."/>
            <person name="Zeng S.J."/>
            <person name="Shen C.Y."/>
            <person name="Yeh C.M."/>
            <person name="Luo Y.B."/>
            <person name="Tsai W.C."/>
            <person name="Van de Peer Y."/>
            <person name="Liu Z.J."/>
        </authorList>
    </citation>
    <scope>NUCLEOTIDE SEQUENCE [LARGE SCALE GENOMIC DNA]</scope>
    <source>
        <strain evidence="3">cv. Shenzhen</strain>
        <tissue evidence="2">Stem</tissue>
    </source>
</reference>
<dbReference type="STRING" id="1088818.A0A2I0B1S9"/>
<evidence type="ECO:0000313" key="2">
    <source>
        <dbReference type="EMBL" id="PKA61745.1"/>
    </source>
</evidence>